<evidence type="ECO:0000256" key="12">
    <source>
        <dbReference type="ARBA" id="ARBA00023128"/>
    </source>
</evidence>
<dbReference type="PANTHER" id="PTHR22594:SF5">
    <property type="entry name" value="ASPARTATE--TRNA LIGASE, MITOCHONDRIAL"/>
    <property type="match status" value="1"/>
</dbReference>
<keyword evidence="13" id="KW-0472">Membrane</keyword>
<comment type="function">
    <text evidence="17">Catalyzes the attachment of aspartate to tRNA(Asp) in a two-step reaction: aspartate is first activated by ATP to form Asp-AMP and then transferred to the acceptor end of tRNA(Asp).</text>
</comment>
<dbReference type="PANTHER" id="PTHR22594">
    <property type="entry name" value="ASPARTYL/LYSYL-TRNA SYNTHETASE"/>
    <property type="match status" value="1"/>
</dbReference>
<evidence type="ECO:0000256" key="4">
    <source>
        <dbReference type="ARBA" id="ARBA00011738"/>
    </source>
</evidence>
<dbReference type="GO" id="GO:0005759">
    <property type="term" value="C:mitochondrial matrix"/>
    <property type="evidence" value="ECO:0007669"/>
    <property type="project" value="UniProtKB-SubCell"/>
</dbReference>
<evidence type="ECO:0000256" key="2">
    <source>
        <dbReference type="ARBA" id="ARBA00004325"/>
    </source>
</evidence>
<evidence type="ECO:0000256" key="16">
    <source>
        <dbReference type="ARBA" id="ARBA00047904"/>
    </source>
</evidence>
<dbReference type="AlphaFoldDB" id="A0A5N4CPJ7"/>
<dbReference type="Gene3D" id="3.30.930.10">
    <property type="entry name" value="Bira Bifunctional Protein, Domain 2"/>
    <property type="match status" value="1"/>
</dbReference>
<evidence type="ECO:0000256" key="5">
    <source>
        <dbReference type="ARBA" id="ARBA00012841"/>
    </source>
</evidence>
<evidence type="ECO:0000256" key="9">
    <source>
        <dbReference type="ARBA" id="ARBA00022840"/>
    </source>
</evidence>
<dbReference type="InterPro" id="IPR006195">
    <property type="entry name" value="aa-tRNA-synth_II"/>
</dbReference>
<dbReference type="InterPro" id="IPR004115">
    <property type="entry name" value="GAD-like_sf"/>
</dbReference>
<reference evidence="20 21" key="1">
    <citation type="journal article" date="2019" name="Mol. Ecol. Resour.">
        <title>Improving Illumina assemblies with Hi-C and long reads: an example with the North African dromedary.</title>
        <authorList>
            <person name="Elbers J.P."/>
            <person name="Rogers M.F."/>
            <person name="Perelman P.L."/>
            <person name="Proskuryakova A.A."/>
            <person name="Serdyukova N.A."/>
            <person name="Johnson W.E."/>
            <person name="Horin P."/>
            <person name="Corander J."/>
            <person name="Murphy D."/>
            <person name="Burger P.A."/>
        </authorList>
    </citation>
    <scope>NUCLEOTIDE SEQUENCE [LARGE SCALE GENOMIC DNA]</scope>
    <source>
        <strain evidence="20">Drom800</strain>
        <tissue evidence="20">Blood</tissue>
    </source>
</reference>
<dbReference type="GO" id="GO:0003676">
    <property type="term" value="F:nucleic acid binding"/>
    <property type="evidence" value="ECO:0007669"/>
    <property type="project" value="InterPro"/>
</dbReference>
<comment type="similarity">
    <text evidence="3">Belongs to the class-II aminoacyl-tRNA synthetase family. Type 1 subfamily.</text>
</comment>
<dbReference type="SUPFAM" id="SSF50249">
    <property type="entry name" value="Nucleic acid-binding proteins"/>
    <property type="match status" value="1"/>
</dbReference>
<keyword evidence="6" id="KW-0597">Phosphoprotein</keyword>
<dbReference type="InterPro" id="IPR047089">
    <property type="entry name" value="Asp-tRNA-ligase_1_N"/>
</dbReference>
<evidence type="ECO:0000256" key="14">
    <source>
        <dbReference type="ARBA" id="ARBA00023146"/>
    </source>
</evidence>
<keyword evidence="8" id="KW-0547">Nucleotide-binding</keyword>
<dbReference type="GO" id="GO:0005524">
    <property type="term" value="F:ATP binding"/>
    <property type="evidence" value="ECO:0007669"/>
    <property type="project" value="UniProtKB-KW"/>
</dbReference>
<keyword evidence="9" id="KW-0067">ATP-binding</keyword>
<evidence type="ECO:0000256" key="6">
    <source>
        <dbReference type="ARBA" id="ARBA00022553"/>
    </source>
</evidence>
<dbReference type="HAMAP" id="MF_00044">
    <property type="entry name" value="Asp_tRNA_synth_type1"/>
    <property type="match status" value="1"/>
</dbReference>
<dbReference type="InterPro" id="IPR004524">
    <property type="entry name" value="Asp-tRNA-ligase_1"/>
</dbReference>
<keyword evidence="14" id="KW-0030">Aminoacyl-tRNA synthetase</keyword>
<dbReference type="GO" id="GO:0031966">
    <property type="term" value="C:mitochondrial membrane"/>
    <property type="evidence" value="ECO:0007669"/>
    <property type="project" value="UniProtKB-SubCell"/>
</dbReference>
<protein>
    <recommendedName>
        <fullName evidence="18">Aspartate--tRNA ligase, mitochondrial</fullName>
        <ecNumber evidence="5">6.1.1.12</ecNumber>
    </recommendedName>
    <alternativeName>
        <fullName evidence="15">Aspartyl-tRNA synthetase</fullName>
    </alternativeName>
</protein>
<proteinExistence type="inferred from homology"/>
<dbReference type="Pfam" id="PF02938">
    <property type="entry name" value="GAD"/>
    <property type="match status" value="1"/>
</dbReference>
<keyword evidence="12" id="KW-0496">Mitochondrion</keyword>
<dbReference type="Gene3D" id="3.30.1360.30">
    <property type="entry name" value="GAD-like domain"/>
    <property type="match status" value="1"/>
</dbReference>
<dbReference type="CDD" id="cd00777">
    <property type="entry name" value="AspRS_core"/>
    <property type="match status" value="1"/>
</dbReference>
<evidence type="ECO:0000256" key="3">
    <source>
        <dbReference type="ARBA" id="ARBA00006303"/>
    </source>
</evidence>
<evidence type="ECO:0000313" key="20">
    <source>
        <dbReference type="EMBL" id="KAB1260832.1"/>
    </source>
</evidence>
<dbReference type="NCBIfam" id="TIGR00459">
    <property type="entry name" value="aspS_bact"/>
    <property type="match status" value="1"/>
</dbReference>
<keyword evidence="10" id="KW-0648">Protein biosynthesis</keyword>
<evidence type="ECO:0000256" key="10">
    <source>
        <dbReference type="ARBA" id="ARBA00022917"/>
    </source>
</evidence>
<evidence type="ECO:0000256" key="8">
    <source>
        <dbReference type="ARBA" id="ARBA00022741"/>
    </source>
</evidence>
<evidence type="ECO:0000256" key="18">
    <source>
        <dbReference type="ARBA" id="ARBA00068796"/>
    </source>
</evidence>
<dbReference type="EMBL" id="JWIN03000021">
    <property type="protein sequence ID" value="KAB1260832.1"/>
    <property type="molecule type" value="Genomic_DNA"/>
</dbReference>
<keyword evidence="11" id="KW-0809">Transit peptide</keyword>
<evidence type="ECO:0000256" key="13">
    <source>
        <dbReference type="ARBA" id="ARBA00023136"/>
    </source>
</evidence>
<comment type="catalytic activity">
    <reaction evidence="16">
        <text>tRNA(Asp) + L-aspartate + ATP = L-aspartyl-tRNA(Asp) + AMP + diphosphate</text>
        <dbReference type="Rhea" id="RHEA:19649"/>
        <dbReference type="Rhea" id="RHEA-COMP:9660"/>
        <dbReference type="Rhea" id="RHEA-COMP:9678"/>
        <dbReference type="ChEBI" id="CHEBI:29991"/>
        <dbReference type="ChEBI" id="CHEBI:30616"/>
        <dbReference type="ChEBI" id="CHEBI:33019"/>
        <dbReference type="ChEBI" id="CHEBI:78442"/>
        <dbReference type="ChEBI" id="CHEBI:78516"/>
        <dbReference type="ChEBI" id="CHEBI:456215"/>
        <dbReference type="EC" id="6.1.1.12"/>
    </reaction>
</comment>
<dbReference type="CDD" id="cd04317">
    <property type="entry name" value="EcAspRS_like_N"/>
    <property type="match status" value="1"/>
</dbReference>
<evidence type="ECO:0000256" key="15">
    <source>
        <dbReference type="ARBA" id="ARBA00033155"/>
    </source>
</evidence>
<dbReference type="InterPro" id="IPR004364">
    <property type="entry name" value="Aa-tRNA-synt_II"/>
</dbReference>
<dbReference type="InterPro" id="IPR045864">
    <property type="entry name" value="aa-tRNA-synth_II/BPL/LPL"/>
</dbReference>
<feature type="domain" description="Aminoacyl-transfer RNA synthetases class-II family profile" evidence="19">
    <location>
        <begin position="192"/>
        <end position="568"/>
    </location>
</feature>
<dbReference type="InterPro" id="IPR047090">
    <property type="entry name" value="AspRS_core"/>
</dbReference>
<dbReference type="GO" id="GO:0006422">
    <property type="term" value="P:aspartyl-tRNA aminoacylation"/>
    <property type="evidence" value="ECO:0007669"/>
    <property type="project" value="TreeGrafter"/>
</dbReference>
<evidence type="ECO:0000256" key="7">
    <source>
        <dbReference type="ARBA" id="ARBA00022598"/>
    </source>
</evidence>
<dbReference type="InterPro" id="IPR002312">
    <property type="entry name" value="Asp/Asn-tRNA-synth_IIb"/>
</dbReference>
<dbReference type="InterPro" id="IPR004365">
    <property type="entry name" value="NA-bd_OB_tRNA"/>
</dbReference>
<dbReference type="InterPro" id="IPR012340">
    <property type="entry name" value="NA-bd_OB-fold"/>
</dbReference>
<comment type="subcellular location">
    <subcellularLocation>
        <location evidence="1">Mitochondrion matrix</location>
    </subcellularLocation>
    <subcellularLocation>
        <location evidence="2">Mitochondrion membrane</location>
    </subcellularLocation>
</comment>
<evidence type="ECO:0000256" key="11">
    <source>
        <dbReference type="ARBA" id="ARBA00022946"/>
    </source>
</evidence>
<evidence type="ECO:0000313" key="21">
    <source>
        <dbReference type="Proteomes" id="UP000299084"/>
    </source>
</evidence>
<evidence type="ECO:0000256" key="17">
    <source>
        <dbReference type="ARBA" id="ARBA00054114"/>
    </source>
</evidence>
<gene>
    <name evidence="20" type="ORF">Cadr_000024363</name>
</gene>
<dbReference type="GO" id="GO:0004815">
    <property type="term" value="F:aspartate-tRNA ligase activity"/>
    <property type="evidence" value="ECO:0007669"/>
    <property type="project" value="UniProtKB-EC"/>
</dbReference>
<dbReference type="InterPro" id="IPR029351">
    <property type="entry name" value="GAD_dom"/>
</dbReference>
<organism evidence="20 21">
    <name type="scientific">Camelus dromedarius</name>
    <name type="common">Dromedary</name>
    <name type="synonym">Arabian camel</name>
    <dbReference type="NCBI Taxonomy" id="9838"/>
    <lineage>
        <taxon>Eukaryota</taxon>
        <taxon>Metazoa</taxon>
        <taxon>Chordata</taxon>
        <taxon>Craniata</taxon>
        <taxon>Vertebrata</taxon>
        <taxon>Euteleostomi</taxon>
        <taxon>Mammalia</taxon>
        <taxon>Eutheria</taxon>
        <taxon>Laurasiatheria</taxon>
        <taxon>Artiodactyla</taxon>
        <taxon>Tylopoda</taxon>
        <taxon>Camelidae</taxon>
        <taxon>Camelus</taxon>
    </lineage>
</organism>
<dbReference type="PROSITE" id="PS50862">
    <property type="entry name" value="AA_TRNA_LIGASE_II"/>
    <property type="match status" value="1"/>
</dbReference>
<dbReference type="Pfam" id="PF01336">
    <property type="entry name" value="tRNA_anti-codon"/>
    <property type="match status" value="1"/>
</dbReference>
<dbReference type="SUPFAM" id="SSF55261">
    <property type="entry name" value="GAD domain-like"/>
    <property type="match status" value="1"/>
</dbReference>
<evidence type="ECO:0000256" key="1">
    <source>
        <dbReference type="ARBA" id="ARBA00004305"/>
    </source>
</evidence>
<keyword evidence="21" id="KW-1185">Reference proteome</keyword>
<name>A0A5N4CPJ7_CAMDR</name>
<dbReference type="Gene3D" id="2.40.50.140">
    <property type="entry name" value="Nucleic acid-binding proteins"/>
    <property type="match status" value="1"/>
</dbReference>
<dbReference type="Proteomes" id="UP000299084">
    <property type="component" value="Unassembled WGS sequence"/>
</dbReference>
<dbReference type="PRINTS" id="PR01042">
    <property type="entry name" value="TRNASYNTHASP"/>
</dbReference>
<keyword evidence="7 20" id="KW-0436">Ligase</keyword>
<dbReference type="FunFam" id="3.30.1360.30:FF:000002">
    <property type="entry name" value="Aspartate--tRNA ligase, mitochondrial"/>
    <property type="match status" value="1"/>
</dbReference>
<sequence>MFSCWLSRLYWALSKPTGRTKPLIWGSLSRSLVLSSQRRIPELSSFVARTNTCGELRSSHLGQEVTLCGWIQYRRQNIFLVLRDFNGLVQVVIPQDESAASVKKILCEAPVESVVQVSGIVISRPPGQENPVSHLETKMPTGEIEIKVKTAKLLNSCKKLPFEIKDFLKKTEALRLQYRYLDLRSSQMQYNLRLRSQMVMKMREYLCNLHGFVDVETPTLFKRTPGGAKEFVIPSREPGKFYSLPQSPQQFKQLLMVGGLDRYFQVARCYRDEGSRPDRQPEFTQIDIEMSFVDQTGIQSLIEGLVQYSWPNDKDPVVVPFPSMTFAEALAGYGTDKPDTRFGMKIVDISDVFRNTEVRFLQDALSKPQGTVKAICIPEGAKYLKRKDIESIRKSAADRFKQEVLPVFLKASRNWNSPVGKLIMEEQGLQLIRLLEVQEEDVVLLTAGEREKAEENPKELESAHHPFTAPHPSDVHLLYTEPQKVRSQHYDLVLNGSEIGGGSIRIHDAELQRYILATILKEDVKLLSHLLQALDCGAPPHGGIALGLDRLMCLITGAPSIRDVIAFPKSFRGHDLMSNAPDSIPPEELKPYHIQVSWPTDPEAEKSSLNHPCHPES</sequence>
<comment type="subunit">
    <text evidence="4">Homodimer.</text>
</comment>
<accession>A0A5N4CPJ7</accession>
<comment type="caution">
    <text evidence="20">The sequence shown here is derived from an EMBL/GenBank/DDBJ whole genome shotgun (WGS) entry which is preliminary data.</text>
</comment>
<dbReference type="EC" id="6.1.1.12" evidence="5"/>
<evidence type="ECO:0000259" key="19">
    <source>
        <dbReference type="PROSITE" id="PS50862"/>
    </source>
</evidence>
<dbReference type="SUPFAM" id="SSF55681">
    <property type="entry name" value="Class II aaRS and biotin synthetases"/>
    <property type="match status" value="1"/>
</dbReference>
<dbReference type="Pfam" id="PF00152">
    <property type="entry name" value="tRNA-synt_2"/>
    <property type="match status" value="1"/>
</dbReference>